<accession>A0A510HEZ0</accession>
<dbReference type="RefSeq" id="WP_143526652.1">
    <property type="nucleotide sequence ID" value="NZ_AP019791.1"/>
</dbReference>
<evidence type="ECO:0000256" key="3">
    <source>
        <dbReference type="ARBA" id="ARBA00022448"/>
    </source>
</evidence>
<keyword evidence="10" id="KW-1185">Reference proteome</keyword>
<dbReference type="EMBL" id="AP019791">
    <property type="protein sequence ID" value="BBL78519.1"/>
    <property type="molecule type" value="Genomic_DNA"/>
</dbReference>
<keyword evidence="6 8" id="KW-0472">Membrane</keyword>
<dbReference type="CDD" id="cd00333">
    <property type="entry name" value="MIP"/>
    <property type="match status" value="1"/>
</dbReference>
<evidence type="ECO:0000256" key="4">
    <source>
        <dbReference type="ARBA" id="ARBA00022692"/>
    </source>
</evidence>
<feature type="transmembrane region" description="Helical" evidence="8">
    <location>
        <begin position="167"/>
        <end position="190"/>
    </location>
</feature>
<dbReference type="GO" id="GO:0005886">
    <property type="term" value="C:plasma membrane"/>
    <property type="evidence" value="ECO:0007669"/>
    <property type="project" value="TreeGrafter"/>
</dbReference>
<dbReference type="InterPro" id="IPR023271">
    <property type="entry name" value="Aquaporin-like"/>
</dbReference>
<dbReference type="InterPro" id="IPR022357">
    <property type="entry name" value="MIP_CS"/>
</dbReference>
<feature type="transmembrane region" description="Helical" evidence="8">
    <location>
        <begin position="6"/>
        <end position="27"/>
    </location>
</feature>
<evidence type="ECO:0000256" key="2">
    <source>
        <dbReference type="ARBA" id="ARBA00006175"/>
    </source>
</evidence>
<comment type="subcellular location">
    <subcellularLocation>
        <location evidence="1">Membrane</location>
        <topology evidence="1">Multi-pass membrane protein</topology>
    </subcellularLocation>
</comment>
<keyword evidence="5 8" id="KW-1133">Transmembrane helix</keyword>
<dbReference type="GO" id="GO:0015254">
    <property type="term" value="F:glycerol channel activity"/>
    <property type="evidence" value="ECO:0007669"/>
    <property type="project" value="TreeGrafter"/>
</dbReference>
<keyword evidence="3 7" id="KW-0813">Transport</keyword>
<protein>
    <submittedName>
        <fullName evidence="9">Putative glycerol uptake facilitator protein</fullName>
    </submittedName>
</protein>
<organism evidence="9 10">
    <name type="scientific">Rubrobacter xylanophilus</name>
    <dbReference type="NCBI Taxonomy" id="49319"/>
    <lineage>
        <taxon>Bacteria</taxon>
        <taxon>Bacillati</taxon>
        <taxon>Actinomycetota</taxon>
        <taxon>Rubrobacteria</taxon>
        <taxon>Rubrobacterales</taxon>
        <taxon>Rubrobacteraceae</taxon>
        <taxon>Rubrobacter</taxon>
    </lineage>
</organism>
<evidence type="ECO:0000256" key="8">
    <source>
        <dbReference type="SAM" id="Phobius"/>
    </source>
</evidence>
<proteinExistence type="inferred from homology"/>
<dbReference type="PANTHER" id="PTHR43829">
    <property type="entry name" value="AQUAPORIN OR AQUAGLYCEROPORIN RELATED"/>
    <property type="match status" value="1"/>
</dbReference>
<name>A0A510HEZ0_9ACTN</name>
<dbReference type="SUPFAM" id="SSF81338">
    <property type="entry name" value="Aquaporin-like"/>
    <property type="match status" value="1"/>
</dbReference>
<evidence type="ECO:0000313" key="10">
    <source>
        <dbReference type="Proteomes" id="UP000318065"/>
    </source>
</evidence>
<keyword evidence="4 7" id="KW-0812">Transmembrane</keyword>
<gene>
    <name evidence="9" type="primary">glpF</name>
    <name evidence="9" type="ORF">RxyAA322_03730</name>
</gene>
<dbReference type="OrthoDB" id="9807293at2"/>
<dbReference type="NCBIfam" id="TIGR00861">
    <property type="entry name" value="MIP"/>
    <property type="match status" value="1"/>
</dbReference>
<evidence type="ECO:0000256" key="5">
    <source>
        <dbReference type="ARBA" id="ARBA00022989"/>
    </source>
</evidence>
<dbReference type="Proteomes" id="UP000318065">
    <property type="component" value="Chromosome"/>
</dbReference>
<dbReference type="Gene3D" id="1.20.1080.10">
    <property type="entry name" value="Glycerol uptake facilitator protein"/>
    <property type="match status" value="1"/>
</dbReference>
<evidence type="ECO:0000313" key="9">
    <source>
        <dbReference type="EMBL" id="BBL78519.1"/>
    </source>
</evidence>
<dbReference type="InterPro" id="IPR050363">
    <property type="entry name" value="MIP/Aquaporin"/>
</dbReference>
<dbReference type="PANTHER" id="PTHR43829:SF9">
    <property type="entry name" value="AQUAPORIN-9"/>
    <property type="match status" value="1"/>
</dbReference>
<dbReference type="PROSITE" id="PS00221">
    <property type="entry name" value="MIP"/>
    <property type="match status" value="1"/>
</dbReference>
<comment type="similarity">
    <text evidence="2 7">Belongs to the MIP/aquaporin (TC 1.A.8) family.</text>
</comment>
<dbReference type="PRINTS" id="PR00783">
    <property type="entry name" value="MINTRINSICP"/>
</dbReference>
<feature type="transmembrane region" description="Helical" evidence="8">
    <location>
        <begin position="134"/>
        <end position="155"/>
    </location>
</feature>
<reference evidence="9" key="1">
    <citation type="journal article" date="2019" name="Microbiol. Resour. Announc.">
        <title>Complete Genome Sequence of Rubrobacter xylanophilus Strain AA3-22, Isolated from Arima Onsen in Japan.</title>
        <authorList>
            <person name="Tomariguchi N."/>
            <person name="Miyazaki K."/>
        </authorList>
    </citation>
    <scope>NUCLEOTIDE SEQUENCE [LARGE SCALE GENOMIC DNA]</scope>
    <source>
        <strain evidence="9">AA3-22</strain>
    </source>
</reference>
<evidence type="ECO:0000256" key="7">
    <source>
        <dbReference type="RuleBase" id="RU000477"/>
    </source>
</evidence>
<evidence type="ECO:0000256" key="1">
    <source>
        <dbReference type="ARBA" id="ARBA00004141"/>
    </source>
</evidence>
<dbReference type="InterPro" id="IPR000425">
    <property type="entry name" value="MIP"/>
</dbReference>
<evidence type="ECO:0000256" key="6">
    <source>
        <dbReference type="ARBA" id="ARBA00023136"/>
    </source>
</evidence>
<feature type="transmembrane region" description="Helical" evidence="8">
    <location>
        <begin position="36"/>
        <end position="56"/>
    </location>
</feature>
<feature type="transmembrane region" description="Helical" evidence="8">
    <location>
        <begin position="86"/>
        <end position="104"/>
    </location>
</feature>
<feature type="transmembrane region" description="Helical" evidence="8">
    <location>
        <begin position="227"/>
        <end position="247"/>
    </location>
</feature>
<dbReference type="AlphaFoldDB" id="A0A510HEZ0"/>
<dbReference type="Pfam" id="PF00230">
    <property type="entry name" value="MIP"/>
    <property type="match status" value="1"/>
</dbReference>
<sequence length="251" mass="26224">MENYIAEVVGTMILILLGDGVVANVLLRESKGENSGWIVITFGWGMAVAMAVYAVGWISGAHINPAVTIGLASIGAFDWALVPGYIIAQFIGAFLGAVLVWLAYSNHWAGTADPVLKRGVFCTIPQLRNTVANFVTEVIGTAMLVFGVVAIAANAQQISQAGEIDLAPVWQIGIFPLIVGLLVFAIGLSLGGPTGYAINPARDLGPRIAHAVLPIPGKGDSDWSYSWIPVVAPIVGGVIGAWLYNILGFGG</sequence>